<evidence type="ECO:0000259" key="1">
    <source>
        <dbReference type="SMART" id="SM00829"/>
    </source>
</evidence>
<dbReference type="PANTHER" id="PTHR44013">
    <property type="entry name" value="ZINC-TYPE ALCOHOL DEHYDROGENASE-LIKE PROTEIN C16A3.02C"/>
    <property type="match status" value="1"/>
</dbReference>
<name>A0A128EUV8_9GAMM</name>
<dbReference type="InterPro" id="IPR036291">
    <property type="entry name" value="NAD(P)-bd_dom_sf"/>
</dbReference>
<dbReference type="InterPro" id="IPR013154">
    <property type="entry name" value="ADH-like_N"/>
</dbReference>
<dbReference type="AlphaFoldDB" id="A0A128EUV8"/>
<feature type="domain" description="Enoyl reductase (ER)" evidence="1">
    <location>
        <begin position="7"/>
        <end position="307"/>
    </location>
</feature>
<dbReference type="SUPFAM" id="SSF50129">
    <property type="entry name" value="GroES-like"/>
    <property type="match status" value="1"/>
</dbReference>
<accession>A0A128EUV8</accession>
<dbReference type="PROSITE" id="PS01162">
    <property type="entry name" value="QOR_ZETA_CRYSTAL"/>
    <property type="match status" value="1"/>
</dbReference>
<dbReference type="SUPFAM" id="SSF51735">
    <property type="entry name" value="NAD(P)-binding Rossmann-fold domains"/>
    <property type="match status" value="1"/>
</dbReference>
<proteinExistence type="predicted"/>
<protein>
    <submittedName>
        <fullName evidence="2">Zinc-type alcohol dehydrogenase-like protein</fullName>
    </submittedName>
</protein>
<dbReference type="Pfam" id="PF13602">
    <property type="entry name" value="ADH_zinc_N_2"/>
    <property type="match status" value="1"/>
</dbReference>
<dbReference type="SMART" id="SM00829">
    <property type="entry name" value="PKS_ER"/>
    <property type="match status" value="1"/>
</dbReference>
<dbReference type="InterPro" id="IPR020843">
    <property type="entry name" value="ER"/>
</dbReference>
<dbReference type="Gene3D" id="3.90.180.10">
    <property type="entry name" value="Medium-chain alcohol dehydrogenases, catalytic domain"/>
    <property type="match status" value="1"/>
</dbReference>
<evidence type="ECO:0000313" key="2">
    <source>
        <dbReference type="EMBL" id="CZF77756.1"/>
    </source>
</evidence>
<evidence type="ECO:0000313" key="3">
    <source>
        <dbReference type="Proteomes" id="UP000071641"/>
    </source>
</evidence>
<dbReference type="PANTHER" id="PTHR44013:SF1">
    <property type="entry name" value="ZINC-TYPE ALCOHOL DEHYDROGENASE-LIKE PROTEIN C16A3.02C"/>
    <property type="match status" value="1"/>
</dbReference>
<dbReference type="InterPro" id="IPR011032">
    <property type="entry name" value="GroES-like_sf"/>
</dbReference>
<dbReference type="RefSeq" id="WP_062660803.1">
    <property type="nucleotide sequence ID" value="NZ_FIZX01000001.1"/>
</dbReference>
<gene>
    <name evidence="2" type="ORF">GCE9029_00399</name>
</gene>
<dbReference type="CDD" id="cd05289">
    <property type="entry name" value="MDR_like_2"/>
    <property type="match status" value="1"/>
</dbReference>
<dbReference type="GO" id="GO:0016491">
    <property type="term" value="F:oxidoreductase activity"/>
    <property type="evidence" value="ECO:0007669"/>
    <property type="project" value="InterPro"/>
</dbReference>
<dbReference type="GO" id="GO:0008270">
    <property type="term" value="F:zinc ion binding"/>
    <property type="evidence" value="ECO:0007669"/>
    <property type="project" value="InterPro"/>
</dbReference>
<sequence length="309" mass="32944">MKAIRMEDVGKISIKDIACPQPAANEVLVKVKASSINPVDVKIGNGMLGFLVQQPFPLTMGSDLAGEVISAGEEVEKFQPGDRVFAMKEIGIDGAFAEYCLVNQFQLAHIPDEISDQDAGAIPMVFLTAYQALIVEGKLRQGQRLLIQQGAGGVGHIAIQIAKSVGAHVTVMTSKKNRGFVTSLGADEVIDYQTQNSVEALLNKPVDLVLESLYGEEQVNAIRVIKCGGKLVSISGLLPETEEAAKKAGVNTAFVFVQGSGEHLLHASELMTSGKLSVHVSKSLRLEDFQLGYAQSSSGKTRGKIAIIL</sequence>
<dbReference type="InterPro" id="IPR052733">
    <property type="entry name" value="Chloroplast_QOR"/>
</dbReference>
<dbReference type="Pfam" id="PF08240">
    <property type="entry name" value="ADH_N"/>
    <property type="match status" value="1"/>
</dbReference>
<dbReference type="STRING" id="1796497.GCE9029_00399"/>
<organism evidence="2 3">
    <name type="scientific">Grimontia celer</name>
    <dbReference type="NCBI Taxonomy" id="1796497"/>
    <lineage>
        <taxon>Bacteria</taxon>
        <taxon>Pseudomonadati</taxon>
        <taxon>Pseudomonadota</taxon>
        <taxon>Gammaproteobacteria</taxon>
        <taxon>Vibrionales</taxon>
        <taxon>Vibrionaceae</taxon>
        <taxon>Grimontia</taxon>
    </lineage>
</organism>
<dbReference type="InterPro" id="IPR002364">
    <property type="entry name" value="Quin_OxRdtase/zeta-crystal_CS"/>
</dbReference>
<dbReference type="Proteomes" id="UP000071641">
    <property type="component" value="Unassembled WGS sequence"/>
</dbReference>
<reference evidence="3" key="1">
    <citation type="submission" date="2016-02" db="EMBL/GenBank/DDBJ databases">
        <authorList>
            <person name="Rodrigo-Torres Lidia"/>
            <person name="Arahal R.David."/>
        </authorList>
    </citation>
    <scope>NUCLEOTIDE SEQUENCE [LARGE SCALE GENOMIC DNA]</scope>
    <source>
        <strain evidence="3">CECT 9029</strain>
    </source>
</reference>
<dbReference type="EMBL" id="FIZX01000001">
    <property type="protein sequence ID" value="CZF77756.1"/>
    <property type="molecule type" value="Genomic_DNA"/>
</dbReference>
<keyword evidence="3" id="KW-1185">Reference proteome</keyword>
<dbReference type="Gene3D" id="3.40.50.720">
    <property type="entry name" value="NAD(P)-binding Rossmann-like Domain"/>
    <property type="match status" value="1"/>
</dbReference>